<dbReference type="PROSITE" id="PS51801">
    <property type="entry name" value="ZF_CCHC_NOA"/>
    <property type="match status" value="1"/>
</dbReference>
<dbReference type="GO" id="GO:0070530">
    <property type="term" value="F:K63-linked polyubiquitin modification-dependent protein binding"/>
    <property type="evidence" value="ECO:0007669"/>
    <property type="project" value="InterPro"/>
</dbReference>
<dbReference type="InterPro" id="IPR034735">
    <property type="entry name" value="NEMO_ZF"/>
</dbReference>
<dbReference type="Pfam" id="PF11577">
    <property type="entry name" value="NEMO"/>
    <property type="match status" value="1"/>
</dbReference>
<dbReference type="PANTHER" id="PTHR31553:SF2">
    <property type="entry name" value="OPTINEURIN"/>
    <property type="match status" value="1"/>
</dbReference>
<evidence type="ECO:0000256" key="15">
    <source>
        <dbReference type="SAM" id="MobiDB-lite"/>
    </source>
</evidence>
<dbReference type="GO" id="GO:0005776">
    <property type="term" value="C:autophagosome"/>
    <property type="evidence" value="ECO:0007669"/>
    <property type="project" value="UniProtKB-SubCell"/>
</dbReference>
<dbReference type="Proteomes" id="UP000694397">
    <property type="component" value="Chromosome 5"/>
</dbReference>
<evidence type="ECO:0000256" key="12">
    <source>
        <dbReference type="PROSITE-ProRule" id="PRU01142"/>
    </source>
</evidence>
<dbReference type="GO" id="GO:0034067">
    <property type="term" value="P:protein localization to Golgi apparatus"/>
    <property type="evidence" value="ECO:0007669"/>
    <property type="project" value="TreeGrafter"/>
</dbReference>
<evidence type="ECO:0000256" key="1">
    <source>
        <dbReference type="ARBA" id="ARBA00004419"/>
    </source>
</evidence>
<dbReference type="InterPro" id="IPR051301">
    <property type="entry name" value="Optineurin/NFkB_EssMod"/>
</dbReference>
<evidence type="ECO:0000256" key="8">
    <source>
        <dbReference type="ARBA" id="ARBA00022833"/>
    </source>
</evidence>
<keyword evidence="7 12" id="KW-0863">Zinc-finger</keyword>
<keyword evidence="20" id="KW-1185">Reference proteome</keyword>
<dbReference type="AlphaFoldDB" id="A0A0P7UM68"/>
<feature type="coiled-coil region" evidence="14">
    <location>
        <begin position="212"/>
        <end position="239"/>
    </location>
</feature>
<gene>
    <name evidence="18" type="primary">OPTN</name>
    <name evidence="17" type="ORF">Z043_121281</name>
</gene>
<keyword evidence="5 13" id="KW-0479">Metal-binding</keyword>
<dbReference type="GO" id="GO:0005794">
    <property type="term" value="C:Golgi apparatus"/>
    <property type="evidence" value="ECO:0007669"/>
    <property type="project" value="UniProtKB-SubCell"/>
</dbReference>
<feature type="domain" description="CCHC NOA-type" evidence="16">
    <location>
        <begin position="546"/>
        <end position="576"/>
    </location>
</feature>
<feature type="coiled-coil region" evidence="14">
    <location>
        <begin position="474"/>
        <end position="508"/>
    </location>
</feature>
<dbReference type="PANTHER" id="PTHR31553">
    <property type="entry name" value="NF-KAPPA-B ESSENTIAL MODULATOR"/>
    <property type="match status" value="1"/>
</dbReference>
<dbReference type="Ensembl" id="ENSSFOT00015001806.2">
    <property type="protein sequence ID" value="ENSSFOP00015001767.1"/>
    <property type="gene ID" value="ENSSFOG00015001212.2"/>
</dbReference>
<dbReference type="EMBL" id="JARO02010438">
    <property type="protein sequence ID" value="KPP60692.1"/>
    <property type="molecule type" value="Genomic_DNA"/>
</dbReference>
<reference evidence="18" key="3">
    <citation type="submission" date="2025-05" db="UniProtKB">
        <authorList>
            <consortium name="Ensembl"/>
        </authorList>
    </citation>
    <scope>IDENTIFICATION</scope>
</reference>
<dbReference type="GO" id="GO:0090161">
    <property type="term" value="P:Golgi ribbon formation"/>
    <property type="evidence" value="ECO:0007669"/>
    <property type="project" value="TreeGrafter"/>
</dbReference>
<dbReference type="OrthoDB" id="6343844at2759"/>
<accession>A0A0P7UM68</accession>
<keyword evidence="11 13" id="KW-0968">Cytoplasmic vesicle</keyword>
<feature type="region of interest" description="Disordered" evidence="15">
    <location>
        <begin position="519"/>
        <end position="540"/>
    </location>
</feature>
<dbReference type="GO" id="GO:0055037">
    <property type="term" value="C:recycling endosome"/>
    <property type="evidence" value="ECO:0007669"/>
    <property type="project" value="UniProtKB-SubCell"/>
</dbReference>
<evidence type="ECO:0000256" key="11">
    <source>
        <dbReference type="ARBA" id="ARBA00023329"/>
    </source>
</evidence>
<reference evidence="17 19" key="1">
    <citation type="submission" date="2015-08" db="EMBL/GenBank/DDBJ databases">
        <title>The genome of the Asian arowana (Scleropages formosus).</title>
        <authorList>
            <person name="Tan M.H."/>
            <person name="Gan H.M."/>
            <person name="Croft L.J."/>
            <person name="Austin C.M."/>
        </authorList>
    </citation>
    <scope>NUCLEOTIDE SEQUENCE [LARGE SCALE GENOMIC DNA]</scope>
    <source>
        <strain evidence="17">Aro1</strain>
    </source>
</reference>
<evidence type="ECO:0000256" key="5">
    <source>
        <dbReference type="ARBA" id="ARBA00022723"/>
    </source>
</evidence>
<name>A0A0P7UM68_SCLFO</name>
<dbReference type="InterPro" id="IPR032419">
    <property type="entry name" value="CC2-LZ_dom"/>
</dbReference>
<dbReference type="InterPro" id="IPR021063">
    <property type="entry name" value="NEMO_N"/>
</dbReference>
<dbReference type="STRING" id="113540.ENSSFOP00015001767"/>
<dbReference type="GO" id="GO:0005634">
    <property type="term" value="C:nucleus"/>
    <property type="evidence" value="ECO:0007669"/>
    <property type="project" value="TreeGrafter"/>
</dbReference>
<evidence type="ECO:0000256" key="6">
    <source>
        <dbReference type="ARBA" id="ARBA00022753"/>
    </source>
</evidence>
<keyword evidence="9 13" id="KW-0333">Golgi apparatus</keyword>
<evidence type="ECO:0000313" key="19">
    <source>
        <dbReference type="Proteomes" id="UP000034805"/>
    </source>
</evidence>
<evidence type="ECO:0000256" key="13">
    <source>
        <dbReference type="RuleBase" id="RU367122"/>
    </source>
</evidence>
<evidence type="ECO:0000256" key="2">
    <source>
        <dbReference type="ARBA" id="ARBA00004601"/>
    </source>
</evidence>
<dbReference type="Proteomes" id="UP000034805">
    <property type="component" value="Unassembled WGS sequence"/>
</dbReference>
<comment type="function">
    <text evidence="13">May act by regulating membrane trafficking and cellular morphogenesis.</text>
</comment>
<feature type="coiled-coil region" evidence="14">
    <location>
        <begin position="296"/>
        <end position="449"/>
    </location>
</feature>
<keyword evidence="8 13" id="KW-0862">Zinc</keyword>
<evidence type="ECO:0000313" key="18">
    <source>
        <dbReference type="Ensembl" id="ENSSFOP00015001767.1"/>
    </source>
</evidence>
<comment type="subcellular location">
    <subcellularLocation>
        <location evidence="13">Cytoplasm</location>
        <location evidence="13">Perinuclear region</location>
    </subcellularLocation>
    <subcellularLocation>
        <location evidence="13">Golgi apparatus</location>
    </subcellularLocation>
    <subcellularLocation>
        <location evidence="2 13">Golgi apparatus</location>
        <location evidence="2 13">trans-Golgi network</location>
    </subcellularLocation>
    <subcellularLocation>
        <location evidence="1 13">Cytoplasmic vesicle</location>
        <location evidence="1 13">Autophagosome</location>
    </subcellularLocation>
    <subcellularLocation>
        <location evidence="13">Cytoplasmic vesicle</location>
    </subcellularLocation>
    <subcellularLocation>
        <location evidence="13">Recycling endosome</location>
    </subcellularLocation>
</comment>
<evidence type="ECO:0000256" key="3">
    <source>
        <dbReference type="ARBA" id="ARBA00018548"/>
    </source>
</evidence>
<proteinExistence type="predicted"/>
<feature type="region of interest" description="Disordered" evidence="15">
    <location>
        <begin position="1"/>
        <end position="28"/>
    </location>
</feature>
<evidence type="ECO:0000259" key="16">
    <source>
        <dbReference type="PROSITE" id="PS51801"/>
    </source>
</evidence>
<dbReference type="GO" id="GO:0008270">
    <property type="term" value="F:zinc ion binding"/>
    <property type="evidence" value="ECO:0007669"/>
    <property type="project" value="UniProtKB-KW"/>
</dbReference>
<keyword evidence="4 13" id="KW-0963">Cytoplasm</keyword>
<keyword evidence="6 13" id="KW-0967">Endosome</keyword>
<evidence type="ECO:0000256" key="10">
    <source>
        <dbReference type="ARBA" id="ARBA00023054"/>
    </source>
</evidence>
<dbReference type="Gene3D" id="1.20.5.390">
    <property type="entry name" value="L1 transposable element, trimerization domain"/>
    <property type="match status" value="2"/>
</dbReference>
<dbReference type="GeneTree" id="ENSGT00530000063808"/>
<evidence type="ECO:0000313" key="17">
    <source>
        <dbReference type="EMBL" id="KPP60692.1"/>
    </source>
</evidence>
<keyword evidence="10 14" id="KW-0175">Coiled coil</keyword>
<dbReference type="Gene3D" id="1.20.5.990">
    <property type="entry name" value="Nemo cc2-lz domain - 1d5 darpin complex"/>
    <property type="match status" value="1"/>
</dbReference>
<evidence type="ECO:0000256" key="7">
    <source>
        <dbReference type="ARBA" id="ARBA00022771"/>
    </source>
</evidence>
<evidence type="ECO:0000256" key="4">
    <source>
        <dbReference type="ARBA" id="ARBA00022490"/>
    </source>
</evidence>
<reference evidence="18 20" key="2">
    <citation type="submission" date="2019-04" db="EMBL/GenBank/DDBJ databases">
        <authorList>
            <consortium name="Wellcome Sanger Institute Data Sharing"/>
        </authorList>
    </citation>
    <scope>NUCLEOTIDE SEQUENCE [LARGE SCALE GENOMIC DNA]</scope>
</reference>
<evidence type="ECO:0000256" key="9">
    <source>
        <dbReference type="ARBA" id="ARBA00023034"/>
    </source>
</evidence>
<dbReference type="CDD" id="cd09803">
    <property type="entry name" value="UBAN"/>
    <property type="match status" value="1"/>
</dbReference>
<evidence type="ECO:0000313" key="20">
    <source>
        <dbReference type="Proteomes" id="UP000694397"/>
    </source>
</evidence>
<dbReference type="Pfam" id="PF16516">
    <property type="entry name" value="CC2-LZ"/>
    <property type="match status" value="1"/>
</dbReference>
<organism evidence="17 19">
    <name type="scientific">Scleropages formosus</name>
    <name type="common">Asian bonytongue</name>
    <name type="synonym">Osteoglossum formosum</name>
    <dbReference type="NCBI Taxonomy" id="113540"/>
    <lineage>
        <taxon>Eukaryota</taxon>
        <taxon>Metazoa</taxon>
        <taxon>Chordata</taxon>
        <taxon>Craniata</taxon>
        <taxon>Vertebrata</taxon>
        <taxon>Euteleostomi</taxon>
        <taxon>Actinopterygii</taxon>
        <taxon>Neopterygii</taxon>
        <taxon>Teleostei</taxon>
        <taxon>Osteoglossocephala</taxon>
        <taxon>Osteoglossomorpha</taxon>
        <taxon>Osteoglossiformes</taxon>
        <taxon>Osteoglossidae</taxon>
        <taxon>Scleropages</taxon>
    </lineage>
</organism>
<sequence>MASNSCPTVNGKVAAQDAQGGSAVRPSAHMGSLEETLHQMNILIKENRDLKEALKHTNFAMKERFEGLSAWKEKQKEERDFLEGKLEEAKKHVTVLNKQNEELRVKLLTLEEKTGGSAQGEASSQNSELEVLKAQIARLQAEKNDLVALNSELQLKMGQGSPEDSFIEIRIAKEGEVNLTKDFPSIQKETSASSLPKCNMTASCLQSEELTVSKLLQSLRKEVQKVEKLELELQAARERPSDPGVRIRKNAETQTSLLMPERDCSAALVAETAVYECDGKTQHAARAVENEPATEVESLKAQMMTLFKDLQQAQSNLNNAEEMKKTLQERCRELEQDRTMLRTQLVEKHHVQELNERLKLQMESIESVNKIEHKRAEDDRKNLAQLRDAYTKLFEDYNEMKEQRKKNQLVSKEELGELQSRLSAAEQALVAKQLQIDEMKQEIFKKEQELETLSVFQAQAEVYSSDFYAERAAREKIHEEKERLAAQLEFVKKQNSQLQEEMDSLGRKTLNEMQRRHVSRGASPHGAVSHNLPVSRGPEGRDWQQQVKIPEHACPKCNEILPDLDSLQIHIMDCII</sequence>
<protein>
    <recommendedName>
        <fullName evidence="3 13">Optineurin</fullName>
    </recommendedName>
</protein>
<dbReference type="GO" id="GO:0048471">
    <property type="term" value="C:perinuclear region of cytoplasm"/>
    <property type="evidence" value="ECO:0007669"/>
    <property type="project" value="UniProtKB-SubCell"/>
</dbReference>
<feature type="coiled-coil region" evidence="14">
    <location>
        <begin position="33"/>
        <end position="156"/>
    </location>
</feature>
<evidence type="ECO:0000256" key="14">
    <source>
        <dbReference type="SAM" id="Coils"/>
    </source>
</evidence>
<dbReference type="GO" id="GO:0043122">
    <property type="term" value="P:regulation of canonical NF-kappaB signal transduction"/>
    <property type="evidence" value="ECO:0007669"/>
    <property type="project" value="TreeGrafter"/>
</dbReference>
<dbReference type="Pfam" id="PF18414">
    <property type="entry name" value="zf_C2H2_10"/>
    <property type="match status" value="1"/>
</dbReference>